<proteinExistence type="predicted"/>
<dbReference type="OrthoDB" id="19923at2759"/>
<dbReference type="EMBL" id="LODT01000051">
    <property type="protein sequence ID" value="KYQ88574.1"/>
    <property type="molecule type" value="Genomic_DNA"/>
</dbReference>
<dbReference type="Pfam" id="PF13716">
    <property type="entry name" value="CRAL_TRIO_2"/>
    <property type="match status" value="1"/>
</dbReference>
<dbReference type="PANTHER" id="PTHR48411">
    <property type="entry name" value="OS01G0948300 PROTEIN"/>
    <property type="match status" value="1"/>
</dbReference>
<dbReference type="AlphaFoldDB" id="A0A151Z447"/>
<reference evidence="2 3" key="1">
    <citation type="submission" date="2015-12" db="EMBL/GenBank/DDBJ databases">
        <title>Dictyostelia acquired genes for synthesis and detection of signals that induce cell-type specialization by lateral gene transfer from prokaryotes.</title>
        <authorList>
            <person name="Gloeckner G."/>
            <person name="Schaap P."/>
        </authorList>
    </citation>
    <scope>NUCLEOTIDE SEQUENCE [LARGE SCALE GENOMIC DNA]</scope>
    <source>
        <strain evidence="2 3">TK</strain>
    </source>
</reference>
<name>A0A151Z447_TIELA</name>
<accession>A0A151Z447</accession>
<evidence type="ECO:0000313" key="2">
    <source>
        <dbReference type="EMBL" id="KYQ88574.1"/>
    </source>
</evidence>
<gene>
    <name evidence="2" type="ORF">DLAC_11307</name>
</gene>
<dbReference type="InParanoid" id="A0A151Z447"/>
<evidence type="ECO:0000313" key="3">
    <source>
        <dbReference type="Proteomes" id="UP000076078"/>
    </source>
</evidence>
<feature type="domain" description="CRAL-TRIO" evidence="1">
    <location>
        <begin position="1"/>
        <end position="183"/>
    </location>
</feature>
<keyword evidence="3" id="KW-1185">Reference proteome</keyword>
<dbReference type="PROSITE" id="PS50191">
    <property type="entry name" value="CRAL_TRIO"/>
    <property type="match status" value="1"/>
</dbReference>
<comment type="caution">
    <text evidence="2">The sequence shown here is derived from an EMBL/GenBank/DDBJ whole genome shotgun (WGS) entry which is preliminary data.</text>
</comment>
<protein>
    <recommendedName>
        <fullName evidence="1">CRAL-TRIO domain-containing protein</fullName>
    </recommendedName>
</protein>
<dbReference type="CDD" id="cd00170">
    <property type="entry name" value="SEC14"/>
    <property type="match status" value="1"/>
</dbReference>
<sequence length="225" mass="26166">MQDINIRDLDGVTPQYQGLVDKSKTYDFTAVQEANIFVSLGKNSEDVPMFLLNACNFPNIKDIDLVLMYIIKVLEPIVISGPYILFYSHALLKQECCPDRNWITQTYEILPRNYKKNLKSIYILHPSSWLKFLFLAMSPFLSEKVWNKIEYLDYIQEIPNYYNKEYIVSLIPKAVKDHDEELLETPELTERVVDTLDTLGKELLSTFSTTFNLFAPTQNPSNWSS</sequence>
<dbReference type="InterPro" id="IPR001251">
    <property type="entry name" value="CRAL-TRIO_dom"/>
</dbReference>
<dbReference type="SUPFAM" id="SSF52087">
    <property type="entry name" value="CRAL/TRIO domain"/>
    <property type="match status" value="1"/>
</dbReference>
<dbReference type="PANTHER" id="PTHR48411:SF1">
    <property type="entry name" value="OS01G0948300 PROTEIN"/>
    <property type="match status" value="1"/>
</dbReference>
<dbReference type="OMA" id="FLSEKFW"/>
<evidence type="ECO:0000259" key="1">
    <source>
        <dbReference type="PROSITE" id="PS50191"/>
    </source>
</evidence>
<dbReference type="InterPro" id="IPR036865">
    <property type="entry name" value="CRAL-TRIO_dom_sf"/>
</dbReference>
<organism evidence="2 3">
    <name type="scientific">Tieghemostelium lacteum</name>
    <name type="common">Slime mold</name>
    <name type="synonym">Dictyostelium lacteum</name>
    <dbReference type="NCBI Taxonomy" id="361077"/>
    <lineage>
        <taxon>Eukaryota</taxon>
        <taxon>Amoebozoa</taxon>
        <taxon>Evosea</taxon>
        <taxon>Eumycetozoa</taxon>
        <taxon>Dictyostelia</taxon>
        <taxon>Dictyosteliales</taxon>
        <taxon>Raperosteliaceae</taxon>
        <taxon>Tieghemostelium</taxon>
    </lineage>
</organism>
<dbReference type="Gene3D" id="3.40.525.10">
    <property type="entry name" value="CRAL-TRIO lipid binding domain"/>
    <property type="match status" value="1"/>
</dbReference>
<dbReference type="Proteomes" id="UP000076078">
    <property type="component" value="Unassembled WGS sequence"/>
</dbReference>